<feature type="compositionally biased region" description="Basic and acidic residues" evidence="1">
    <location>
        <begin position="181"/>
        <end position="194"/>
    </location>
</feature>
<dbReference type="AlphaFoldDB" id="A0A1I7Y5V9"/>
<feature type="compositionally biased region" description="Polar residues" evidence="1">
    <location>
        <begin position="33"/>
        <end position="42"/>
    </location>
</feature>
<sequence length="194" mass="21029">MKTTTLKAFDLKGDTARDRRSCRRRSKGLGDGPTTSIPSLGSPNSYKGHILHQLLACWPKTDAMAAFSLLFENREETLFAGCASCSNNGYDLNKASSKAHVSDSAFGVLIAGLSIANSVAYLPHLPSPRRKPCGPRHEELPVHERIGQRRPPGQDVRHHLGRGPGRPSGGGSQRQSGMRYVEGEEKGDLEVEKG</sequence>
<dbReference type="WBParaSite" id="L893_g1305.t1">
    <property type="protein sequence ID" value="L893_g1305.t1"/>
    <property type="gene ID" value="L893_g1305"/>
</dbReference>
<accession>A0A1I7Y5V9</accession>
<reference evidence="3" key="1">
    <citation type="submission" date="2016-11" db="UniProtKB">
        <authorList>
            <consortium name="WormBaseParasite"/>
        </authorList>
    </citation>
    <scope>IDENTIFICATION</scope>
</reference>
<dbReference type="Proteomes" id="UP000095287">
    <property type="component" value="Unplaced"/>
</dbReference>
<evidence type="ECO:0000313" key="3">
    <source>
        <dbReference type="WBParaSite" id="L893_g1305.t1"/>
    </source>
</evidence>
<keyword evidence="2" id="KW-1185">Reference proteome</keyword>
<organism evidence="2 3">
    <name type="scientific">Steinernema glaseri</name>
    <dbReference type="NCBI Taxonomy" id="37863"/>
    <lineage>
        <taxon>Eukaryota</taxon>
        <taxon>Metazoa</taxon>
        <taxon>Ecdysozoa</taxon>
        <taxon>Nematoda</taxon>
        <taxon>Chromadorea</taxon>
        <taxon>Rhabditida</taxon>
        <taxon>Tylenchina</taxon>
        <taxon>Panagrolaimomorpha</taxon>
        <taxon>Strongyloidoidea</taxon>
        <taxon>Steinernematidae</taxon>
        <taxon>Steinernema</taxon>
    </lineage>
</organism>
<feature type="region of interest" description="Disordered" evidence="1">
    <location>
        <begin position="127"/>
        <end position="194"/>
    </location>
</feature>
<evidence type="ECO:0000256" key="1">
    <source>
        <dbReference type="SAM" id="MobiDB-lite"/>
    </source>
</evidence>
<feature type="compositionally biased region" description="Gly residues" evidence="1">
    <location>
        <begin position="162"/>
        <end position="172"/>
    </location>
</feature>
<name>A0A1I7Y5V9_9BILA</name>
<evidence type="ECO:0000313" key="2">
    <source>
        <dbReference type="Proteomes" id="UP000095287"/>
    </source>
</evidence>
<feature type="compositionally biased region" description="Basic and acidic residues" evidence="1">
    <location>
        <begin position="135"/>
        <end position="147"/>
    </location>
</feature>
<proteinExistence type="predicted"/>
<feature type="region of interest" description="Disordered" evidence="1">
    <location>
        <begin position="16"/>
        <end position="42"/>
    </location>
</feature>
<protein>
    <submittedName>
        <fullName evidence="3">Uncharacterized protein</fullName>
    </submittedName>
</protein>